<name>A0ACA9YFR2_9ASCO</name>
<protein>
    <submittedName>
        <fullName evidence="1">Transcriptional regulator Stp3p</fullName>
    </submittedName>
</protein>
<dbReference type="Proteomes" id="UP001152531">
    <property type="component" value="Unassembled WGS sequence"/>
</dbReference>
<evidence type="ECO:0000313" key="2">
    <source>
        <dbReference type="Proteomes" id="UP001152531"/>
    </source>
</evidence>
<dbReference type="EMBL" id="CALSDN010000023">
    <property type="protein sequence ID" value="CAH6723932.1"/>
    <property type="molecule type" value="Genomic_DNA"/>
</dbReference>
<keyword evidence="2" id="KW-1185">Reference proteome</keyword>
<reference evidence="1" key="1">
    <citation type="submission" date="2022-06" db="EMBL/GenBank/DDBJ databases">
        <authorList>
            <person name="Legras J.-L."/>
            <person name="Devillers H."/>
            <person name="Grondin C."/>
        </authorList>
    </citation>
    <scope>NUCLEOTIDE SEQUENCE</scope>
    <source>
        <strain evidence="1">CLIB 1444</strain>
    </source>
</reference>
<sequence length="365" mass="42395">MIGINSNEGFINKNLLTSSNNFSIFNYVFKINVLFPPIIKQNLQKLSNTLGFMPINCAVDDLELYNDDIYDLLNNPTFYEPSQQQPQPLQIQPLQQGYSGYNNKVEYRDYNNVNELKYPSHYNLNMNGCTNYYFNDFNHDLIDLDIYSSSSESFISPLDDEFYKVKRESEGSTITFDSPETFVKVENEGLPVFKETFKPESFKTESFKTETLPSFKSENLPSFKSETLNDDFQKDSKKRKLSEDKRDDDFKFECNHCTAKFKVKGYLTRHLKKHQSFKAFKCPFYHESPSNGKGTKCHPTGGFSRRDTYKTHLKALHFIYPPGTKSNERNLISGRCAGCFRHFENNIDWLKNHIEKGDCNGTLNV</sequence>
<accession>A0ACA9YFR2</accession>
<gene>
    <name evidence="1" type="ORF">CLIB1444_23S00694</name>
</gene>
<comment type="caution">
    <text evidence="1">The sequence shown here is derived from an EMBL/GenBank/DDBJ whole genome shotgun (WGS) entry which is preliminary data.</text>
</comment>
<evidence type="ECO:0000313" key="1">
    <source>
        <dbReference type="EMBL" id="CAH6723932.1"/>
    </source>
</evidence>
<proteinExistence type="predicted"/>
<organism evidence="1 2">
    <name type="scientific">[Candida] jaroonii</name>
    <dbReference type="NCBI Taxonomy" id="467808"/>
    <lineage>
        <taxon>Eukaryota</taxon>
        <taxon>Fungi</taxon>
        <taxon>Dikarya</taxon>
        <taxon>Ascomycota</taxon>
        <taxon>Saccharomycotina</taxon>
        <taxon>Pichiomycetes</taxon>
        <taxon>Debaryomycetaceae</taxon>
        <taxon>Yamadazyma</taxon>
    </lineage>
</organism>